<evidence type="ECO:0000313" key="1">
    <source>
        <dbReference type="EMBL" id="MPM70651.1"/>
    </source>
</evidence>
<dbReference type="SMART" id="SM00028">
    <property type="entry name" value="TPR"/>
    <property type="match status" value="1"/>
</dbReference>
<accession>A0A645C149</accession>
<name>A0A645C149_9ZZZZ</name>
<dbReference type="AlphaFoldDB" id="A0A645C149"/>
<gene>
    <name evidence="1" type="ORF">SDC9_117606</name>
</gene>
<evidence type="ECO:0008006" key="2">
    <source>
        <dbReference type="Google" id="ProtNLM"/>
    </source>
</evidence>
<dbReference type="EMBL" id="VSSQ01023600">
    <property type="protein sequence ID" value="MPM70651.1"/>
    <property type="molecule type" value="Genomic_DNA"/>
</dbReference>
<dbReference type="PROSITE" id="PS50005">
    <property type="entry name" value="TPR"/>
    <property type="match status" value="1"/>
</dbReference>
<proteinExistence type="predicted"/>
<organism evidence="1">
    <name type="scientific">bioreactor metagenome</name>
    <dbReference type="NCBI Taxonomy" id="1076179"/>
    <lineage>
        <taxon>unclassified sequences</taxon>
        <taxon>metagenomes</taxon>
        <taxon>ecological metagenomes</taxon>
    </lineage>
</organism>
<comment type="caution">
    <text evidence="1">The sequence shown here is derived from an EMBL/GenBank/DDBJ whole genome shotgun (WGS) entry which is preliminary data.</text>
</comment>
<reference evidence="1" key="1">
    <citation type="submission" date="2019-08" db="EMBL/GenBank/DDBJ databases">
        <authorList>
            <person name="Kucharzyk K."/>
            <person name="Murdoch R.W."/>
            <person name="Higgins S."/>
            <person name="Loffler F."/>
        </authorList>
    </citation>
    <scope>NUCLEOTIDE SEQUENCE</scope>
</reference>
<dbReference type="InterPro" id="IPR019734">
    <property type="entry name" value="TPR_rpt"/>
</dbReference>
<dbReference type="InterPro" id="IPR011990">
    <property type="entry name" value="TPR-like_helical_dom_sf"/>
</dbReference>
<sequence>MEEKYFTFICTLKRLIQDKEFKECEVLLSSLMFQNPHDAVPHNLMGLVYEYQGNHVLAMKHFRAAYALDPTYTPSSWNMEYYGRYNEHKHCAFLTLECKL</sequence>
<dbReference type="Gene3D" id="1.25.40.10">
    <property type="entry name" value="Tetratricopeptide repeat domain"/>
    <property type="match status" value="1"/>
</dbReference>
<protein>
    <recommendedName>
        <fullName evidence="2">Beta-barrel assembly-enhancing protease</fullName>
    </recommendedName>
</protein>
<dbReference type="SUPFAM" id="SSF48452">
    <property type="entry name" value="TPR-like"/>
    <property type="match status" value="1"/>
</dbReference>